<gene>
    <name evidence="6" type="ORF">MAGMO_0587</name>
</gene>
<dbReference type="Pfam" id="PF01564">
    <property type="entry name" value="Spermine_synth"/>
    <property type="match status" value="1"/>
</dbReference>
<evidence type="ECO:0000313" key="6">
    <source>
        <dbReference type="EMBL" id="CRH04791.1"/>
    </source>
</evidence>
<dbReference type="PANTHER" id="PTHR43317">
    <property type="entry name" value="THERMOSPERMINE SYNTHASE ACAULIS5"/>
    <property type="match status" value="1"/>
</dbReference>
<accession>A0A1S7LFR1</accession>
<reference evidence="6" key="1">
    <citation type="submission" date="2015-04" db="EMBL/GenBank/DDBJ databases">
        <authorList>
            <person name="Syromyatnikov M.Y."/>
            <person name="Popov V.N."/>
        </authorList>
    </citation>
    <scope>NUCLEOTIDE SEQUENCE</scope>
    <source>
        <strain evidence="6">MO-1</strain>
    </source>
</reference>
<keyword evidence="2 4" id="KW-0808">Transferase</keyword>
<evidence type="ECO:0000256" key="4">
    <source>
        <dbReference type="PROSITE-ProRule" id="PRU00354"/>
    </source>
</evidence>
<organism evidence="6">
    <name type="scientific">Magnetococcus massalia (strain MO-1)</name>
    <dbReference type="NCBI Taxonomy" id="451514"/>
    <lineage>
        <taxon>Bacteria</taxon>
        <taxon>Pseudomonadati</taxon>
        <taxon>Pseudomonadota</taxon>
        <taxon>Magnetococcia</taxon>
        <taxon>Magnetococcales</taxon>
        <taxon>Magnetococcaceae</taxon>
        <taxon>Magnetococcus</taxon>
    </lineage>
</organism>
<sequence length="280" mass="31534">MSPTVRKRVAKTPPTVIFQQASNGQVVEVTDHQGLRCLSFGSHLKQSCMLLSDPSFLFLPYSRHMVSALLFLPHLPRRVLVIGLGGGSLIKFMLRHIPGVHVDVVEYDPQVVEVAERFFALPTEHAGLQLYVGDGEHFFQDRGKQQPPYDLIMIDAFDNTGAISSLYKTPFLTQCRAALSRQGVLAANLSRNNKPHHQMAEENWLEVFPHRGWQVPVANSRNIIFIATPHKKATAQNRPKARRAEALSSACPLRFEHLLKRIEPMQGTLWQRMAHGLARP</sequence>
<dbReference type="PROSITE" id="PS51006">
    <property type="entry name" value="PABS_2"/>
    <property type="match status" value="1"/>
</dbReference>
<dbReference type="GO" id="GO:0006596">
    <property type="term" value="P:polyamine biosynthetic process"/>
    <property type="evidence" value="ECO:0007669"/>
    <property type="project" value="UniProtKB-UniRule"/>
</dbReference>
<dbReference type="GO" id="GO:0016740">
    <property type="term" value="F:transferase activity"/>
    <property type="evidence" value="ECO:0007669"/>
    <property type="project" value="UniProtKB-UniRule"/>
</dbReference>
<feature type="domain" description="PABS" evidence="5">
    <location>
        <begin position="1"/>
        <end position="237"/>
    </location>
</feature>
<feature type="active site" description="Proton acceptor" evidence="4">
    <location>
        <position position="155"/>
    </location>
</feature>
<proteinExistence type="inferred from homology"/>
<dbReference type="PANTHER" id="PTHR43317:SF1">
    <property type="entry name" value="THERMOSPERMINE SYNTHASE ACAULIS5"/>
    <property type="match status" value="1"/>
</dbReference>
<dbReference type="Gene3D" id="3.40.50.150">
    <property type="entry name" value="Vaccinia Virus protein VP39"/>
    <property type="match status" value="1"/>
</dbReference>
<evidence type="ECO:0000256" key="2">
    <source>
        <dbReference type="ARBA" id="ARBA00022679"/>
    </source>
</evidence>
<keyword evidence="3 4" id="KW-0620">Polyamine biosynthesis</keyword>
<dbReference type="SUPFAM" id="SSF53335">
    <property type="entry name" value="S-adenosyl-L-methionine-dependent methyltransferases"/>
    <property type="match status" value="1"/>
</dbReference>
<dbReference type="AlphaFoldDB" id="A0A1S7LFR1"/>
<dbReference type="InterPro" id="IPR030374">
    <property type="entry name" value="PABS"/>
</dbReference>
<comment type="similarity">
    <text evidence="1">Belongs to the spermidine/spermine synthase family.</text>
</comment>
<evidence type="ECO:0000256" key="3">
    <source>
        <dbReference type="ARBA" id="ARBA00023115"/>
    </source>
</evidence>
<name>A0A1S7LFR1_MAGMO</name>
<evidence type="ECO:0000256" key="1">
    <source>
        <dbReference type="ARBA" id="ARBA00007867"/>
    </source>
</evidence>
<evidence type="ECO:0000259" key="5">
    <source>
        <dbReference type="PROSITE" id="PS51006"/>
    </source>
</evidence>
<dbReference type="EMBL" id="LO017727">
    <property type="protein sequence ID" value="CRH04791.1"/>
    <property type="molecule type" value="Genomic_DNA"/>
</dbReference>
<protein>
    <recommendedName>
        <fullName evidence="5">PABS domain-containing protein</fullName>
    </recommendedName>
</protein>
<dbReference type="InterPro" id="IPR029063">
    <property type="entry name" value="SAM-dependent_MTases_sf"/>
</dbReference>